<gene>
    <name evidence="1" type="ORF">Amon02_000729600</name>
</gene>
<reference evidence="1" key="1">
    <citation type="submission" date="2023-04" db="EMBL/GenBank/DDBJ databases">
        <title>Ambrosiozyma monospora NBRC 10751.</title>
        <authorList>
            <person name="Ichikawa N."/>
            <person name="Sato H."/>
            <person name="Tonouchi N."/>
        </authorList>
    </citation>
    <scope>NUCLEOTIDE SEQUENCE</scope>
    <source>
        <strain evidence="1">NBRC 10751</strain>
    </source>
</reference>
<comment type="caution">
    <text evidence="1">The sequence shown here is derived from an EMBL/GenBank/DDBJ whole genome shotgun (WGS) entry which is preliminary data.</text>
</comment>
<proteinExistence type="predicted"/>
<sequence>MKYITDDAQEKKTIVLEEKISNSTPTFETYEPSFITAKGMFATRMKKNVELDHAYNQAFHSDRPSTITGPKRLENRSFFIYGRSTKDVFMVDNKYELRSWVSVINYLSAFDSLKLDVQKIAVFDESEKPEVYNEIIPLGKFDVDEHLQSLNTDIKVSKKLLLGYLNAMNRLKLLTPFSIKTKELVTASFKLLNVKLEWVWYELSKNELFKMVLEHLSEELNAKKSLYAADADVSTASINGDSRSGDDDDVVVEADTKIDDVDSNAKIDTAKDAESHDDTSSLHSNTTTRKSMKSDDNDGTSTLNTESGANTDVEVEDVRTEHLTATTSHQDIKSLNNDHPAVFISTGKSDTEVEDGAQSGSATDVNGEALLRDEDDSGDESGSESDGSSLDEFVSAFDVTIY</sequence>
<accession>A0ACB5TB99</accession>
<organism evidence="1 2">
    <name type="scientific">Ambrosiozyma monospora</name>
    <name type="common">Yeast</name>
    <name type="synonym">Endomycopsis monosporus</name>
    <dbReference type="NCBI Taxonomy" id="43982"/>
    <lineage>
        <taxon>Eukaryota</taxon>
        <taxon>Fungi</taxon>
        <taxon>Dikarya</taxon>
        <taxon>Ascomycota</taxon>
        <taxon>Saccharomycotina</taxon>
        <taxon>Pichiomycetes</taxon>
        <taxon>Pichiales</taxon>
        <taxon>Pichiaceae</taxon>
        <taxon>Ambrosiozyma</taxon>
    </lineage>
</organism>
<dbReference type="EMBL" id="BSXS01006031">
    <property type="protein sequence ID" value="GME85020.1"/>
    <property type="molecule type" value="Genomic_DNA"/>
</dbReference>
<protein>
    <submittedName>
        <fullName evidence="1">Unnamed protein product</fullName>
    </submittedName>
</protein>
<name>A0ACB5TB99_AMBMO</name>
<dbReference type="Proteomes" id="UP001165064">
    <property type="component" value="Unassembled WGS sequence"/>
</dbReference>
<evidence type="ECO:0000313" key="1">
    <source>
        <dbReference type="EMBL" id="GME85020.1"/>
    </source>
</evidence>
<evidence type="ECO:0000313" key="2">
    <source>
        <dbReference type="Proteomes" id="UP001165064"/>
    </source>
</evidence>
<keyword evidence="2" id="KW-1185">Reference proteome</keyword>